<dbReference type="Proteomes" id="UP000254821">
    <property type="component" value="Unassembled WGS sequence"/>
</dbReference>
<keyword evidence="1" id="KW-0472">Membrane</keyword>
<evidence type="ECO:0000313" key="3">
    <source>
        <dbReference type="EMBL" id="STQ82660.1"/>
    </source>
</evidence>
<keyword evidence="1" id="KW-1133">Transmembrane helix</keyword>
<organism evidence="3 4">
    <name type="scientific">Hafnia alvei</name>
    <dbReference type="NCBI Taxonomy" id="569"/>
    <lineage>
        <taxon>Bacteria</taxon>
        <taxon>Pseudomonadati</taxon>
        <taxon>Pseudomonadota</taxon>
        <taxon>Gammaproteobacteria</taxon>
        <taxon>Enterobacterales</taxon>
        <taxon>Hafniaceae</taxon>
        <taxon>Hafnia</taxon>
    </lineage>
</organism>
<dbReference type="Pfam" id="PF17154">
    <property type="entry name" value="GAPES3"/>
    <property type="match status" value="1"/>
</dbReference>
<evidence type="ECO:0000256" key="1">
    <source>
        <dbReference type="SAM" id="Phobius"/>
    </source>
</evidence>
<dbReference type="EMBL" id="UGHP01000001">
    <property type="protein sequence ID" value="STQ82660.1"/>
    <property type="molecule type" value="Genomic_DNA"/>
</dbReference>
<dbReference type="InterPro" id="IPR033419">
    <property type="entry name" value="GAPES3"/>
</dbReference>
<feature type="transmembrane region" description="Helical" evidence="1">
    <location>
        <begin position="6"/>
        <end position="24"/>
    </location>
</feature>
<evidence type="ECO:0000259" key="2">
    <source>
        <dbReference type="Pfam" id="PF17154"/>
    </source>
</evidence>
<name>A0A377PR19_HAFAL</name>
<protein>
    <submittedName>
        <fullName evidence="3">Biofilm formation regulator HmsP</fullName>
    </submittedName>
</protein>
<gene>
    <name evidence="3" type="primary">yhjK_4</name>
    <name evidence="3" type="ORF">NCTC8105_04879</name>
</gene>
<evidence type="ECO:0000313" key="4">
    <source>
        <dbReference type="Proteomes" id="UP000254821"/>
    </source>
</evidence>
<dbReference type="AlphaFoldDB" id="A0A377PR19"/>
<proteinExistence type="predicted"/>
<sequence length="80" mass="9023">MAMVSVVALITICIFVVIQLFHFVDQRKEDYVQQLENLAHSVREPLSEAMLNMDAVRAQKILDSLVPIGILSRADVMLPQ</sequence>
<accession>A0A377PR19</accession>
<keyword evidence="1" id="KW-0812">Transmembrane</keyword>
<feature type="domain" description="Gammaproteobacterial periplasmic sensor" evidence="2">
    <location>
        <begin position="26"/>
        <end position="80"/>
    </location>
</feature>
<reference evidence="3 4" key="1">
    <citation type="submission" date="2018-06" db="EMBL/GenBank/DDBJ databases">
        <authorList>
            <consortium name="Pathogen Informatics"/>
            <person name="Doyle S."/>
        </authorList>
    </citation>
    <scope>NUCLEOTIDE SEQUENCE [LARGE SCALE GENOMIC DNA]</scope>
    <source>
        <strain evidence="3 4">NCTC8105</strain>
    </source>
</reference>